<name>A0A286I3F1_9HYPH</name>
<protein>
    <submittedName>
        <fullName evidence="8">NUDIX domain-containing protein</fullName>
    </submittedName>
</protein>
<keyword evidence="4" id="KW-0378">Hydrolase</keyword>
<evidence type="ECO:0000256" key="3">
    <source>
        <dbReference type="ARBA" id="ARBA00022723"/>
    </source>
</evidence>
<evidence type="ECO:0000313" key="8">
    <source>
        <dbReference type="EMBL" id="SOE14623.1"/>
    </source>
</evidence>
<comment type="cofactor">
    <cofactor evidence="2">
        <name>Mg(2+)</name>
        <dbReference type="ChEBI" id="CHEBI:18420"/>
    </cofactor>
</comment>
<dbReference type="NCBIfam" id="NF007980">
    <property type="entry name" value="PRK10707.1"/>
    <property type="match status" value="1"/>
</dbReference>
<comment type="cofactor">
    <cofactor evidence="1">
        <name>Mn(2+)</name>
        <dbReference type="ChEBI" id="CHEBI:29035"/>
    </cofactor>
</comment>
<reference evidence="9" key="1">
    <citation type="submission" date="2017-08" db="EMBL/GenBank/DDBJ databases">
        <authorList>
            <person name="Varghese N."/>
            <person name="Submissions S."/>
        </authorList>
    </citation>
    <scope>NUCLEOTIDE SEQUENCE [LARGE SCALE GENOMIC DNA]</scope>
    <source>
        <strain evidence="9">KCTC 23107</strain>
    </source>
</reference>
<gene>
    <name evidence="8" type="ORF">SAMN05877838_1008</name>
</gene>
<keyword evidence="3" id="KW-0479">Metal-binding</keyword>
<dbReference type="InterPro" id="IPR000086">
    <property type="entry name" value="NUDIX_hydrolase_dom"/>
</dbReference>
<proteinExistence type="predicted"/>
<accession>A0A286I3F1</accession>
<dbReference type="AlphaFoldDB" id="A0A286I3F1"/>
<dbReference type="GO" id="GO:0010945">
    <property type="term" value="F:coenzyme A diphosphatase activity"/>
    <property type="evidence" value="ECO:0007669"/>
    <property type="project" value="InterPro"/>
</dbReference>
<dbReference type="RefSeq" id="WP_244577764.1">
    <property type="nucleotide sequence ID" value="NZ_OCPC01000001.1"/>
</dbReference>
<keyword evidence="5" id="KW-0460">Magnesium</keyword>
<evidence type="ECO:0000259" key="7">
    <source>
        <dbReference type="PROSITE" id="PS51462"/>
    </source>
</evidence>
<evidence type="ECO:0000256" key="4">
    <source>
        <dbReference type="ARBA" id="ARBA00022801"/>
    </source>
</evidence>
<dbReference type="SUPFAM" id="SSF55811">
    <property type="entry name" value="Nudix"/>
    <property type="match status" value="1"/>
</dbReference>
<dbReference type="CDD" id="cd03426">
    <property type="entry name" value="NUDIX_CoAse_Nudt7"/>
    <property type="match status" value="1"/>
</dbReference>
<dbReference type="PANTHER" id="PTHR12992">
    <property type="entry name" value="NUDIX HYDROLASE"/>
    <property type="match status" value="1"/>
</dbReference>
<keyword evidence="9" id="KW-1185">Reference proteome</keyword>
<dbReference type="GO" id="GO:0046872">
    <property type="term" value="F:metal ion binding"/>
    <property type="evidence" value="ECO:0007669"/>
    <property type="project" value="UniProtKB-KW"/>
</dbReference>
<feature type="domain" description="Nudix hydrolase" evidence="7">
    <location>
        <begin position="57"/>
        <end position="189"/>
    </location>
</feature>
<evidence type="ECO:0000313" key="9">
    <source>
        <dbReference type="Proteomes" id="UP000219465"/>
    </source>
</evidence>
<dbReference type="PROSITE" id="PS51462">
    <property type="entry name" value="NUDIX"/>
    <property type="match status" value="1"/>
</dbReference>
<evidence type="ECO:0000256" key="5">
    <source>
        <dbReference type="ARBA" id="ARBA00022842"/>
    </source>
</evidence>
<dbReference type="EMBL" id="OCPC01000001">
    <property type="protein sequence ID" value="SOE14623.1"/>
    <property type="molecule type" value="Genomic_DNA"/>
</dbReference>
<dbReference type="InterPro" id="IPR015797">
    <property type="entry name" value="NUDIX_hydrolase-like_dom_sf"/>
</dbReference>
<sequence>MTDTASALPQVFDASDFRARAQQHDPEHAFGAEPAHLGHGDHVLNPDLVSGLVGVRLREAAVLVPVIDAGAEAHVILTRRATAMRKHSGQVAFPGGAVDPEDDSVETAAMREAEEEIGLDRRFVEPVGRLPVYMTTTGFRITPVLAVVHPGFTLTVNPDEVDAVFETPLSFLMTQANHRRESRVWEGIERHYYVMPYGEHYIWGVTAGIIRTMYERLYA</sequence>
<dbReference type="PANTHER" id="PTHR12992:SF11">
    <property type="entry name" value="MITOCHONDRIAL COENZYME A DIPHOSPHATASE NUDT8"/>
    <property type="match status" value="1"/>
</dbReference>
<keyword evidence="6" id="KW-0464">Manganese</keyword>
<organism evidence="8 9">
    <name type="scientific">Hoeflea halophila</name>
    <dbReference type="NCBI Taxonomy" id="714899"/>
    <lineage>
        <taxon>Bacteria</taxon>
        <taxon>Pseudomonadati</taxon>
        <taxon>Pseudomonadota</taxon>
        <taxon>Alphaproteobacteria</taxon>
        <taxon>Hyphomicrobiales</taxon>
        <taxon>Rhizobiaceae</taxon>
        <taxon>Hoeflea</taxon>
    </lineage>
</organism>
<evidence type="ECO:0000256" key="6">
    <source>
        <dbReference type="ARBA" id="ARBA00023211"/>
    </source>
</evidence>
<dbReference type="Pfam" id="PF00293">
    <property type="entry name" value="NUDIX"/>
    <property type="match status" value="1"/>
</dbReference>
<dbReference type="InterPro" id="IPR045121">
    <property type="entry name" value="CoAse"/>
</dbReference>
<evidence type="ECO:0000256" key="2">
    <source>
        <dbReference type="ARBA" id="ARBA00001946"/>
    </source>
</evidence>
<dbReference type="Gene3D" id="3.90.79.10">
    <property type="entry name" value="Nucleoside Triphosphate Pyrophosphohydrolase"/>
    <property type="match status" value="1"/>
</dbReference>
<evidence type="ECO:0000256" key="1">
    <source>
        <dbReference type="ARBA" id="ARBA00001936"/>
    </source>
</evidence>
<dbReference type="Proteomes" id="UP000219465">
    <property type="component" value="Unassembled WGS sequence"/>
</dbReference>